<organism evidence="1 2">
    <name type="scientific">Acetivibrio straminisolvens JCM 21531</name>
    <dbReference type="NCBI Taxonomy" id="1294263"/>
    <lineage>
        <taxon>Bacteria</taxon>
        <taxon>Bacillati</taxon>
        <taxon>Bacillota</taxon>
        <taxon>Clostridia</taxon>
        <taxon>Eubacteriales</taxon>
        <taxon>Oscillospiraceae</taxon>
        <taxon>Acetivibrio</taxon>
    </lineage>
</organism>
<dbReference type="InterPro" id="IPR011989">
    <property type="entry name" value="ARM-like"/>
</dbReference>
<dbReference type="RefSeq" id="WP_038289731.1">
    <property type="nucleotide sequence ID" value="NZ_BAVR01000038.1"/>
</dbReference>
<protein>
    <submittedName>
        <fullName evidence="1">Uncharacterized protein</fullName>
    </submittedName>
</protein>
<proteinExistence type="predicted"/>
<gene>
    <name evidence="1" type="ORF">JCM21531_2985</name>
</gene>
<keyword evidence="2" id="KW-1185">Reference proteome</keyword>
<comment type="caution">
    <text evidence="1">The sequence shown here is derived from an EMBL/GenBank/DDBJ whole genome shotgun (WGS) entry which is preliminary data.</text>
</comment>
<name>W4V7W7_9FIRM</name>
<dbReference type="STRING" id="1294263.JCM21531_2985"/>
<evidence type="ECO:0000313" key="2">
    <source>
        <dbReference type="Proteomes" id="UP000019109"/>
    </source>
</evidence>
<evidence type="ECO:0000313" key="1">
    <source>
        <dbReference type="EMBL" id="GAE89455.1"/>
    </source>
</evidence>
<dbReference type="OrthoDB" id="1838265at2"/>
<sequence length="292" mass="32719">MKKAELLFESYNMVIEESCNRIFMNGEDDILKIGEDRLSELVDEDLKKWAKAPLKELDGLCPDEYFKSISDIGQLLELFKLGAKMCDMHLPHSLIEKIATYNGVAEEEMLKLATDRSVQNNDEELVSSLTAISILGEWKAERAVGPLMKLAENLEVGINMNDEIVLEKVIDALAQIGGEAVPVIVDRLNSIEDFGILDEYLLTCLTKIEAKALDKDVYDTVYRCLKNSFLRMKNKAFGAVCLGDFGDGRAIPALKGYILKNMESIDYETYCDIHSAVIRLGGNMDDIKINFA</sequence>
<dbReference type="Gene3D" id="1.25.10.10">
    <property type="entry name" value="Leucine-rich Repeat Variant"/>
    <property type="match status" value="1"/>
</dbReference>
<reference evidence="1" key="1">
    <citation type="journal article" date="2014" name="Genome Announc.">
        <title>Draft Genome Sequence of Clostridium straminisolvens Strain JCM 21531T, Isolated from a Cellulose-Degrading Bacterial Community.</title>
        <authorList>
            <person name="Yuki M."/>
            <person name="Oshima K."/>
            <person name="Suda W."/>
            <person name="Sakamoto M."/>
            <person name="Kitamura K."/>
            <person name="Iida T."/>
            <person name="Hattori M."/>
            <person name="Ohkuma M."/>
        </authorList>
    </citation>
    <scope>NUCLEOTIDE SEQUENCE [LARGE SCALE GENOMIC DNA]</scope>
    <source>
        <strain evidence="1">JCM 21531</strain>
    </source>
</reference>
<dbReference type="Proteomes" id="UP000019109">
    <property type="component" value="Unassembled WGS sequence"/>
</dbReference>
<dbReference type="AlphaFoldDB" id="W4V7W7"/>
<dbReference type="EMBL" id="BAVR01000038">
    <property type="protein sequence ID" value="GAE89455.1"/>
    <property type="molecule type" value="Genomic_DNA"/>
</dbReference>
<accession>W4V7W7</accession>